<accession>A0ABN4I1W2</accession>
<evidence type="ECO:0000313" key="3">
    <source>
        <dbReference type="Proteomes" id="UP000063429"/>
    </source>
</evidence>
<gene>
    <name evidence="2" type="ORF">F506_13865</name>
</gene>
<name>A0ABN4I1W2_9BURK</name>
<feature type="compositionally biased region" description="Acidic residues" evidence="1">
    <location>
        <begin position="79"/>
        <end position="89"/>
    </location>
</feature>
<protein>
    <submittedName>
        <fullName evidence="2">Uncharacterized protein</fullName>
    </submittedName>
</protein>
<evidence type="ECO:0000256" key="1">
    <source>
        <dbReference type="SAM" id="MobiDB-lite"/>
    </source>
</evidence>
<dbReference type="Proteomes" id="UP000063429">
    <property type="component" value="Chromosome"/>
</dbReference>
<reference evidence="3" key="1">
    <citation type="journal article" date="2015" name="Genome Announc.">
        <title>Complete Genome Sequence of Herbaspirillum hiltneri N3 (DSM 17495), Isolated from Surface-Sterilized Wheat Roots.</title>
        <authorList>
            <person name="Guizelini D."/>
            <person name="Saizaki P.M."/>
            <person name="Coimbra N.A."/>
            <person name="Weiss V.A."/>
            <person name="Faoro H."/>
            <person name="Sfeir M.Z."/>
            <person name="Baura V.A."/>
            <person name="Monteiro R.A."/>
            <person name="Chubatsu L.S."/>
            <person name="Souza E.M."/>
            <person name="Cruz L.M."/>
            <person name="Pedrosa F.O."/>
            <person name="Raittz R.T."/>
            <person name="Marchaukoski J.N."/>
            <person name="Steffens M.B."/>
        </authorList>
    </citation>
    <scope>NUCLEOTIDE SEQUENCE [LARGE SCALE GENOMIC DNA]</scope>
    <source>
        <strain evidence="3">N3</strain>
    </source>
</reference>
<organism evidence="2 3">
    <name type="scientific">Herbaspirillum hiltneri N3</name>
    <dbReference type="NCBI Taxonomy" id="1262470"/>
    <lineage>
        <taxon>Bacteria</taxon>
        <taxon>Pseudomonadati</taxon>
        <taxon>Pseudomonadota</taxon>
        <taxon>Betaproteobacteria</taxon>
        <taxon>Burkholderiales</taxon>
        <taxon>Oxalobacteraceae</taxon>
        <taxon>Herbaspirillum</taxon>
    </lineage>
</organism>
<dbReference type="EMBL" id="CP011409">
    <property type="protein sequence ID" value="AKZ63606.1"/>
    <property type="molecule type" value="Genomic_DNA"/>
</dbReference>
<feature type="compositionally biased region" description="Basic and acidic residues" evidence="1">
    <location>
        <begin position="90"/>
        <end position="115"/>
    </location>
</feature>
<keyword evidence="3" id="KW-1185">Reference proteome</keyword>
<dbReference type="RefSeq" id="WP_053198329.1">
    <property type="nucleotide sequence ID" value="NZ_CP011409.1"/>
</dbReference>
<proteinExistence type="predicted"/>
<evidence type="ECO:0000313" key="2">
    <source>
        <dbReference type="EMBL" id="AKZ63606.1"/>
    </source>
</evidence>
<feature type="compositionally biased region" description="Low complexity" evidence="1">
    <location>
        <begin position="28"/>
        <end position="38"/>
    </location>
</feature>
<feature type="region of interest" description="Disordered" evidence="1">
    <location>
        <begin position="1"/>
        <end position="144"/>
    </location>
</feature>
<feature type="compositionally biased region" description="Basic and acidic residues" evidence="1">
    <location>
        <begin position="48"/>
        <end position="69"/>
    </location>
</feature>
<sequence>MATSTLDPDVLPTSDRQLSKGHDNHALGPGDSSDSGSDMMNVATEADSDSHGTGERASVERGTRDRAPELPESVGQVASDDDSGEDIVAADERELGKQTDSVKESKKIKRDKDLDDALEDTFPASDPINLTPEPPKKVGRAPSQ</sequence>